<keyword evidence="2" id="KW-0812">Transmembrane</keyword>
<dbReference type="Pfam" id="PF05656">
    <property type="entry name" value="DUF805"/>
    <property type="match status" value="1"/>
</dbReference>
<keyword evidence="4" id="KW-1185">Reference proteome</keyword>
<reference evidence="3 4" key="1">
    <citation type="submission" date="2019-10" db="EMBL/GenBank/DDBJ databases">
        <title>Taxonomy of Antarctic Massilia spp.: description of Massilia rubra sp. nov., Massilia aquatica sp. nov., Massilia mucilaginosa sp. nov., Massilia frigida sp. nov. isolated from streams, lakes and regoliths.</title>
        <authorList>
            <person name="Holochova P."/>
            <person name="Sedlacek I."/>
            <person name="Kralova S."/>
            <person name="Maslanova I."/>
            <person name="Busse H.-J."/>
            <person name="Stankova E."/>
            <person name="Vrbovska V."/>
            <person name="Kovarovic V."/>
            <person name="Bartak M."/>
            <person name="Svec P."/>
            <person name="Pantucek R."/>
        </authorList>
    </citation>
    <scope>NUCLEOTIDE SEQUENCE [LARGE SCALE GENOMIC DNA]</scope>
    <source>
        <strain evidence="3 4">CCM 8694</strain>
    </source>
</reference>
<feature type="transmembrane region" description="Helical" evidence="2">
    <location>
        <begin position="66"/>
        <end position="88"/>
    </location>
</feature>
<gene>
    <name evidence="3" type="ORF">F1735_25385</name>
</gene>
<keyword evidence="2" id="KW-0472">Membrane</keyword>
<dbReference type="RefSeq" id="WP_167239535.1">
    <property type="nucleotide sequence ID" value="NZ_WHJF01000089.1"/>
</dbReference>
<feature type="transmembrane region" description="Helical" evidence="2">
    <location>
        <begin position="140"/>
        <end position="160"/>
    </location>
</feature>
<dbReference type="PANTHER" id="PTHR34980:SF3">
    <property type="entry name" value="BLR8105 PROTEIN"/>
    <property type="match status" value="1"/>
</dbReference>
<feature type="transmembrane region" description="Helical" evidence="2">
    <location>
        <begin position="38"/>
        <end position="60"/>
    </location>
</feature>
<feature type="region of interest" description="Disordered" evidence="1">
    <location>
        <begin position="205"/>
        <end position="235"/>
    </location>
</feature>
<keyword evidence="2" id="KW-1133">Transmembrane helix</keyword>
<name>A0ABX0MU65_9BURK</name>
<organism evidence="3 4">
    <name type="scientific">Massilia genomosp. 1</name>
    <dbReference type="NCBI Taxonomy" id="2609280"/>
    <lineage>
        <taxon>Bacteria</taxon>
        <taxon>Pseudomonadati</taxon>
        <taxon>Pseudomonadota</taxon>
        <taxon>Betaproteobacteria</taxon>
        <taxon>Burkholderiales</taxon>
        <taxon>Oxalobacteraceae</taxon>
        <taxon>Telluria group</taxon>
        <taxon>Massilia</taxon>
    </lineage>
</organism>
<feature type="transmembrane region" description="Helical" evidence="2">
    <location>
        <begin position="100"/>
        <end position="120"/>
    </location>
</feature>
<protein>
    <submittedName>
        <fullName evidence="3">DUF805 domain-containing protein</fullName>
    </submittedName>
</protein>
<dbReference type="InterPro" id="IPR008523">
    <property type="entry name" value="DUF805"/>
</dbReference>
<accession>A0ABX0MU65</accession>
<sequence length="235" mass="24989">MSNLYAAPSADMTSPVANSDTYVPKMFQLNGRIGRVRYLVYASVISLVMTVAIGGVLAVLSQMAGFMALVVVGLLMWIPMFVILFYIIRRRLHDLGKSGWFALLQFIPLVNLVFVLWILFGRGNEGSNEYGPAPAPNTRPLVIAAWLIPLAMVASMPSYLKFEDQMVKKMMGGGASDADMQKMLESQADVPAAVADMQSGSAQAAANEAAINAASDTATDAAAATPAPAEPKAAN</sequence>
<proteinExistence type="predicted"/>
<evidence type="ECO:0000256" key="2">
    <source>
        <dbReference type="SAM" id="Phobius"/>
    </source>
</evidence>
<evidence type="ECO:0000313" key="3">
    <source>
        <dbReference type="EMBL" id="NHZ65592.1"/>
    </source>
</evidence>
<dbReference type="PANTHER" id="PTHR34980">
    <property type="entry name" value="INNER MEMBRANE PROTEIN-RELATED-RELATED"/>
    <property type="match status" value="1"/>
</dbReference>
<evidence type="ECO:0000256" key="1">
    <source>
        <dbReference type="SAM" id="MobiDB-lite"/>
    </source>
</evidence>
<dbReference type="Proteomes" id="UP000610594">
    <property type="component" value="Unassembled WGS sequence"/>
</dbReference>
<dbReference type="EMBL" id="WHJF01000089">
    <property type="protein sequence ID" value="NHZ65592.1"/>
    <property type="molecule type" value="Genomic_DNA"/>
</dbReference>
<comment type="caution">
    <text evidence="3">The sequence shown here is derived from an EMBL/GenBank/DDBJ whole genome shotgun (WGS) entry which is preliminary data.</text>
</comment>
<evidence type="ECO:0000313" key="4">
    <source>
        <dbReference type="Proteomes" id="UP000610594"/>
    </source>
</evidence>